<feature type="compositionally biased region" description="Low complexity" evidence="1">
    <location>
        <begin position="70"/>
        <end position="82"/>
    </location>
</feature>
<name>A0A6C0HJD5_9ZZZZ</name>
<feature type="region of interest" description="Disordered" evidence="1">
    <location>
        <begin position="61"/>
        <end position="83"/>
    </location>
</feature>
<evidence type="ECO:0000256" key="1">
    <source>
        <dbReference type="SAM" id="MobiDB-lite"/>
    </source>
</evidence>
<dbReference type="EMBL" id="MN739974">
    <property type="protein sequence ID" value="QHT80722.1"/>
    <property type="molecule type" value="Genomic_DNA"/>
</dbReference>
<dbReference type="AlphaFoldDB" id="A0A6C0HJD5"/>
<sequence length="193" mass="20622">MTSISDTLTVGLVLVLLFGSIALYLYTCIQQSEQKISLLESILLDLKMSNEIKSYSELPADDTHSSMEHVVPPSSPATSVSSHVNPKQDEVYVPFLDDEETVDTGVDTAIDVEELTLVEESKTDEVVKVNYDPMSLKELQALAKSRGITGLTKKGALVDALKAADDTIKPGSLGAVGSNSFLETSAIVSDADA</sequence>
<proteinExistence type="predicted"/>
<accession>A0A6C0HJD5</accession>
<evidence type="ECO:0008006" key="3">
    <source>
        <dbReference type="Google" id="ProtNLM"/>
    </source>
</evidence>
<protein>
    <recommendedName>
        <fullName evidence="3">Rho termination factor N-terminal domain-containing protein</fullName>
    </recommendedName>
</protein>
<reference evidence="2" key="1">
    <citation type="journal article" date="2020" name="Nature">
        <title>Giant virus diversity and host interactions through global metagenomics.</title>
        <authorList>
            <person name="Schulz F."/>
            <person name="Roux S."/>
            <person name="Paez-Espino D."/>
            <person name="Jungbluth S."/>
            <person name="Walsh D.A."/>
            <person name="Denef V.J."/>
            <person name="McMahon K.D."/>
            <person name="Konstantinidis K.T."/>
            <person name="Eloe-Fadrosh E.A."/>
            <person name="Kyrpides N.C."/>
            <person name="Woyke T."/>
        </authorList>
    </citation>
    <scope>NUCLEOTIDE SEQUENCE</scope>
    <source>
        <strain evidence="2">GVMAG-M-3300023184-121</strain>
    </source>
</reference>
<organism evidence="2">
    <name type="scientific">viral metagenome</name>
    <dbReference type="NCBI Taxonomy" id="1070528"/>
    <lineage>
        <taxon>unclassified sequences</taxon>
        <taxon>metagenomes</taxon>
        <taxon>organismal metagenomes</taxon>
    </lineage>
</organism>
<evidence type="ECO:0000313" key="2">
    <source>
        <dbReference type="EMBL" id="QHT80722.1"/>
    </source>
</evidence>